<comment type="caution">
    <text evidence="1">The sequence shown here is derived from an EMBL/GenBank/DDBJ whole genome shotgun (WGS) entry which is preliminary data.</text>
</comment>
<dbReference type="EMBL" id="LWBP01000198">
    <property type="protein sequence ID" value="OQP56689.1"/>
    <property type="molecule type" value="Genomic_DNA"/>
</dbReference>
<protein>
    <submittedName>
        <fullName evidence="1">Uncharacterized protein</fullName>
    </submittedName>
</protein>
<reference evidence="2" key="1">
    <citation type="submission" date="2016-04" db="EMBL/GenBank/DDBJ databases">
        <authorList>
            <person name="Chen L."/>
            <person name="Zhuang W."/>
            <person name="Wang G."/>
        </authorList>
    </citation>
    <scope>NUCLEOTIDE SEQUENCE [LARGE SCALE GENOMIC DNA]</scope>
    <source>
        <strain evidence="2">208</strain>
    </source>
</reference>
<dbReference type="AlphaFoldDB" id="A0A1V9FE90"/>
<name>A0A1V9FE90_9BACT</name>
<evidence type="ECO:0000313" key="2">
    <source>
        <dbReference type="Proteomes" id="UP000192276"/>
    </source>
</evidence>
<evidence type="ECO:0000313" key="1">
    <source>
        <dbReference type="EMBL" id="OQP56689.1"/>
    </source>
</evidence>
<keyword evidence="2" id="KW-1185">Reference proteome</keyword>
<dbReference type="Proteomes" id="UP000192276">
    <property type="component" value="Unassembled WGS sequence"/>
</dbReference>
<organism evidence="1 2">
    <name type="scientific">Niastella populi</name>
    <dbReference type="NCBI Taxonomy" id="550983"/>
    <lineage>
        <taxon>Bacteria</taxon>
        <taxon>Pseudomonadati</taxon>
        <taxon>Bacteroidota</taxon>
        <taxon>Chitinophagia</taxon>
        <taxon>Chitinophagales</taxon>
        <taxon>Chitinophagaceae</taxon>
        <taxon>Niastella</taxon>
    </lineage>
</organism>
<sequence>MLFFLVLLCLEKALHAQYVYTIKADSVKITNTCDTAELIIENHTQNVCGFLFNKGRGRTEFRRGMVKISDSIYVVGCDTLKLSVAWLQGGNTFGTAGFFGTRDNHHIDFYTNNTKRGRLTNTGNFLLGGDTDYGYKMTVSGTTYSQFFTNSTTPLGAGGSGAFRLRWGGGEGTYVDFYKQGNTNRRGYIGSASDSRPLVITDSIGFTYGHTPYVTFGIENGASINSRFTIASNRSSGWDALTILGVDSVFNKDLVVKANGNVVLGGYGIDNGKRLQVNGTSWFGNDVFFYHPTYQTGGYGAGAKWVNDNTFRIYGGPAQESLTFGPANAITSSAMVMAPSFYGTSTAGGNYYVPASGGVYTTANATGNIDGRVHHQFTIATPAVNSGAGAVTLVELNKPVNRGTQDGLETGLRIKFTVTGTANNLRALETVNGDVKLHTTSGRTSIGLDGSSTITSRLDVSGEEGFNQLRLRKKYTPTSTSDTNGAEGDVSWDDNYIYIKTSSGWKRSALSTF</sequence>
<dbReference type="STRING" id="550983.A4R26_25695"/>
<gene>
    <name evidence="1" type="ORF">A4R26_25695</name>
</gene>
<accession>A0A1V9FE90</accession>
<proteinExistence type="predicted"/>